<keyword evidence="3" id="KW-1185">Reference proteome</keyword>
<name>A0A3R6VNU9_9STRA</name>
<dbReference type="EMBL" id="QUSY01003835">
    <property type="protein sequence ID" value="RHY16002.1"/>
    <property type="molecule type" value="Genomic_DNA"/>
</dbReference>
<reference evidence="2 3" key="1">
    <citation type="submission" date="2018-08" db="EMBL/GenBank/DDBJ databases">
        <title>Aphanomyces genome sequencing and annotation.</title>
        <authorList>
            <person name="Minardi D."/>
            <person name="Oidtmann B."/>
            <person name="Van Der Giezen M."/>
            <person name="Studholme D.J."/>
        </authorList>
    </citation>
    <scope>NUCLEOTIDE SEQUENCE [LARGE SCALE GENOMIC DNA]</scope>
    <source>
        <strain evidence="2 3">NJM0002</strain>
    </source>
</reference>
<evidence type="ECO:0000313" key="2">
    <source>
        <dbReference type="EMBL" id="RHY16002.1"/>
    </source>
</evidence>
<proteinExistence type="predicted"/>
<feature type="non-terminal residue" evidence="2">
    <location>
        <position position="1"/>
    </location>
</feature>
<dbReference type="EMBL" id="QUSY01003907">
    <property type="protein sequence ID" value="RHY15703.1"/>
    <property type="molecule type" value="Genomic_DNA"/>
</dbReference>
<accession>A0A3R6VNU9</accession>
<gene>
    <name evidence="2" type="ORF">DYB32_010692</name>
    <name evidence="1" type="ORF">DYB32_010730</name>
</gene>
<sequence length="65" mass="7011">VYREGLQYVESLPASNLSNIAVSYLKQEKKVKALVSEIEASGLPHRSDIADLLVRGGVRAGVTTL</sequence>
<dbReference type="VEuPathDB" id="FungiDB:H310_14736"/>
<dbReference type="AlphaFoldDB" id="A0A3R6VNU9"/>
<comment type="caution">
    <text evidence="2">The sequence shown here is derived from an EMBL/GenBank/DDBJ whole genome shotgun (WGS) entry which is preliminary data.</text>
</comment>
<evidence type="ECO:0000313" key="1">
    <source>
        <dbReference type="EMBL" id="RHY15703.1"/>
    </source>
</evidence>
<evidence type="ECO:0000313" key="3">
    <source>
        <dbReference type="Proteomes" id="UP000285060"/>
    </source>
</evidence>
<organism evidence="2 3">
    <name type="scientific">Aphanomyces invadans</name>
    <dbReference type="NCBI Taxonomy" id="157072"/>
    <lineage>
        <taxon>Eukaryota</taxon>
        <taxon>Sar</taxon>
        <taxon>Stramenopiles</taxon>
        <taxon>Oomycota</taxon>
        <taxon>Saprolegniomycetes</taxon>
        <taxon>Saprolegniales</taxon>
        <taxon>Verrucalvaceae</taxon>
        <taxon>Aphanomyces</taxon>
    </lineage>
</organism>
<protein>
    <submittedName>
        <fullName evidence="2">Uncharacterized protein</fullName>
    </submittedName>
</protein>
<dbReference type="Proteomes" id="UP000285060">
    <property type="component" value="Unassembled WGS sequence"/>
</dbReference>